<gene>
    <name evidence="2" type="ORF">SPSYN_02072</name>
</gene>
<sequence length="223" mass="26095">MSMYDRDWYRESLQEQRQAEADKQKRYKIGCWIAFIAIVLIVLMNDRYFKISPVRDAMPNSYASFLNQIDSCKSELIPVAEAISEQHRIPYEARDIGTYRNMLIKGISLCDKAHDSLASLKPPNEFVQLTYLALKDVDNLKMAWSSYLEYSYSNDIENLNVGNSFLEQSNVARKSYQNELVQCLEDCKFRYEILENGIVRYWYSPGLYNDDAEEFVKNIDSSF</sequence>
<keyword evidence="1" id="KW-1133">Transmembrane helix</keyword>
<reference evidence="2" key="1">
    <citation type="submission" date="2016-02" db="EMBL/GenBank/DDBJ databases">
        <title>Draft Genome Sequence of Sporotomaculum syntrophicum Strain FB, a Syntrophic Benzoate Degrader.</title>
        <authorList>
            <person name="Nobu M.K."/>
            <person name="Narihiro T."/>
            <person name="Qiu Y.-L."/>
            <person name="Ohashi A."/>
            <person name="Liu W.-T."/>
            <person name="Yuji S."/>
        </authorList>
    </citation>
    <scope>NUCLEOTIDE SEQUENCE</scope>
    <source>
        <strain evidence="2">FB</strain>
    </source>
</reference>
<proteinExistence type="predicted"/>
<name>A0A9D3AXD0_9FIRM</name>
<protein>
    <submittedName>
        <fullName evidence="2">Uncharacterized protein</fullName>
    </submittedName>
</protein>
<evidence type="ECO:0000256" key="1">
    <source>
        <dbReference type="SAM" id="Phobius"/>
    </source>
</evidence>
<organism evidence="2 3">
    <name type="scientific">Sporotomaculum syntrophicum</name>
    <dbReference type="NCBI Taxonomy" id="182264"/>
    <lineage>
        <taxon>Bacteria</taxon>
        <taxon>Bacillati</taxon>
        <taxon>Bacillota</taxon>
        <taxon>Clostridia</taxon>
        <taxon>Eubacteriales</taxon>
        <taxon>Desulfallaceae</taxon>
        <taxon>Sporotomaculum</taxon>
    </lineage>
</organism>
<keyword evidence="3" id="KW-1185">Reference proteome</keyword>
<dbReference type="Proteomes" id="UP000798488">
    <property type="component" value="Unassembled WGS sequence"/>
</dbReference>
<comment type="caution">
    <text evidence="2">The sequence shown here is derived from an EMBL/GenBank/DDBJ whole genome shotgun (WGS) entry which is preliminary data.</text>
</comment>
<keyword evidence="1" id="KW-0812">Transmembrane</keyword>
<accession>A0A9D3AXD0</accession>
<feature type="transmembrane region" description="Helical" evidence="1">
    <location>
        <begin position="27"/>
        <end position="44"/>
    </location>
</feature>
<evidence type="ECO:0000313" key="2">
    <source>
        <dbReference type="EMBL" id="KAF1084296.1"/>
    </source>
</evidence>
<keyword evidence="1" id="KW-0472">Membrane</keyword>
<dbReference type="EMBL" id="LSRS01000005">
    <property type="protein sequence ID" value="KAF1084296.1"/>
    <property type="molecule type" value="Genomic_DNA"/>
</dbReference>
<dbReference type="AlphaFoldDB" id="A0A9D3AXD0"/>
<evidence type="ECO:0000313" key="3">
    <source>
        <dbReference type="Proteomes" id="UP000798488"/>
    </source>
</evidence>
<dbReference type="RefSeq" id="WP_161822405.1">
    <property type="nucleotide sequence ID" value="NZ_LSRS01000005.1"/>
</dbReference>